<accession>A0ABX3G8W9</accession>
<evidence type="ECO:0000313" key="2">
    <source>
        <dbReference type="Proteomes" id="UP000187151"/>
    </source>
</evidence>
<organism evidence="1 2">
    <name type="scientific">Streptomyces amritsarensis</name>
    <dbReference type="NCBI Taxonomy" id="681158"/>
    <lineage>
        <taxon>Bacteria</taxon>
        <taxon>Bacillati</taxon>
        <taxon>Actinomycetota</taxon>
        <taxon>Actinomycetes</taxon>
        <taxon>Kitasatosporales</taxon>
        <taxon>Streptomycetaceae</taxon>
        <taxon>Streptomyces</taxon>
    </lineage>
</organism>
<gene>
    <name evidence="1" type="ORF">AVW11_04155</name>
</gene>
<dbReference type="RefSeq" id="WP_076043264.1">
    <property type="nucleotide sequence ID" value="NZ_MQUR01000005.1"/>
</dbReference>
<dbReference type="Proteomes" id="UP000187151">
    <property type="component" value="Unassembled WGS sequence"/>
</dbReference>
<protein>
    <recommendedName>
        <fullName evidence="3">Secreted protein</fullName>
    </recommendedName>
</protein>
<reference evidence="1 2" key="1">
    <citation type="submission" date="2016-01" db="EMBL/GenBank/DDBJ databases">
        <title>Streptomyces amritsarensis strain MTCC 11845 genome sequencing and assembly.</title>
        <authorList>
            <person name="Sharma D."/>
            <person name="Nair G.R."/>
            <person name="Kaur G."/>
            <person name="Manhas R.K."/>
            <person name="Mayilraj S."/>
        </authorList>
    </citation>
    <scope>NUCLEOTIDE SEQUENCE [LARGE SCALE GENOMIC DNA]</scope>
    <source>
        <strain evidence="1 2">MTCC 11845</strain>
    </source>
</reference>
<proteinExistence type="predicted"/>
<sequence>MSDFRVKGQASVLGKPSTWIDSSESTTHNETVAHDGTLNIELLPQSDQAATVTVTITDSTGREDTRTVTPTSHEAILIPSRSKVRVTYTAGQESRAKVVWTPMGAS</sequence>
<dbReference type="EMBL" id="MQUR01000005">
    <property type="protein sequence ID" value="OLZ72592.1"/>
    <property type="molecule type" value="Genomic_DNA"/>
</dbReference>
<keyword evidence="2" id="KW-1185">Reference proteome</keyword>
<name>A0ABX3G8W9_9ACTN</name>
<evidence type="ECO:0000313" key="1">
    <source>
        <dbReference type="EMBL" id="OLZ72592.1"/>
    </source>
</evidence>
<comment type="caution">
    <text evidence="1">The sequence shown here is derived from an EMBL/GenBank/DDBJ whole genome shotgun (WGS) entry which is preliminary data.</text>
</comment>
<evidence type="ECO:0008006" key="3">
    <source>
        <dbReference type="Google" id="ProtNLM"/>
    </source>
</evidence>